<reference evidence="3 4" key="1">
    <citation type="submission" date="2018-05" db="EMBL/GenBank/DDBJ databases">
        <title>Lactobacillus sanfranciscensis Ah4 draft denome sequence.</title>
        <authorList>
            <person name="Zhang G."/>
        </authorList>
    </citation>
    <scope>NUCLEOTIDE SEQUENCE [LARGE SCALE GENOMIC DNA]</scope>
    <source>
        <strain evidence="3 4">Ah4</strain>
    </source>
</reference>
<dbReference type="CDD" id="cd00996">
    <property type="entry name" value="PBP2_AatB_like"/>
    <property type="match status" value="1"/>
</dbReference>
<organism evidence="3 4">
    <name type="scientific">Fructilactobacillus sanfranciscensis</name>
    <name type="common">Lactobacillus sanfranciscensis</name>
    <dbReference type="NCBI Taxonomy" id="1625"/>
    <lineage>
        <taxon>Bacteria</taxon>
        <taxon>Bacillati</taxon>
        <taxon>Bacillota</taxon>
        <taxon>Bacilli</taxon>
        <taxon>Lactobacillales</taxon>
        <taxon>Lactobacillaceae</taxon>
        <taxon>Fructilactobacillus</taxon>
    </lineage>
</organism>
<protein>
    <submittedName>
        <fullName evidence="3">Amino acid ABC transporter substrate-binding protein</fullName>
    </submittedName>
</protein>
<dbReference type="Proteomes" id="UP000313312">
    <property type="component" value="Unassembled WGS sequence"/>
</dbReference>
<evidence type="ECO:0000259" key="2">
    <source>
        <dbReference type="SMART" id="SM00062"/>
    </source>
</evidence>
<dbReference type="Pfam" id="PF00497">
    <property type="entry name" value="SBP_bac_3"/>
    <property type="match status" value="1"/>
</dbReference>
<name>A0A5C4THN5_FRUSA</name>
<comment type="caution">
    <text evidence="3">The sequence shown here is derived from an EMBL/GenBank/DDBJ whole genome shotgun (WGS) entry which is preliminary data.</text>
</comment>
<evidence type="ECO:0000313" key="3">
    <source>
        <dbReference type="EMBL" id="TNK89835.1"/>
    </source>
</evidence>
<evidence type="ECO:0000256" key="1">
    <source>
        <dbReference type="ARBA" id="ARBA00022729"/>
    </source>
</evidence>
<dbReference type="Gene3D" id="3.40.190.10">
    <property type="entry name" value="Periplasmic binding protein-like II"/>
    <property type="match status" value="2"/>
</dbReference>
<evidence type="ECO:0000313" key="4">
    <source>
        <dbReference type="Proteomes" id="UP000313312"/>
    </source>
</evidence>
<proteinExistence type="predicted"/>
<dbReference type="EMBL" id="QFCR01000034">
    <property type="protein sequence ID" value="TNK89835.1"/>
    <property type="molecule type" value="Genomic_DNA"/>
</dbReference>
<feature type="domain" description="Solute-binding protein family 3/N-terminal" evidence="2">
    <location>
        <begin position="46"/>
        <end position="273"/>
    </location>
</feature>
<dbReference type="PANTHER" id="PTHR35936:SF34">
    <property type="entry name" value="ABC TRANSPORTER EXTRACELLULAR-BINDING PROTEIN YCKB-RELATED"/>
    <property type="match status" value="1"/>
</dbReference>
<keyword evidence="1" id="KW-0732">Signal</keyword>
<gene>
    <name evidence="3" type="ORF">DID87_06725</name>
</gene>
<dbReference type="InterPro" id="IPR001638">
    <property type="entry name" value="Solute-binding_3/MltF_N"/>
</dbReference>
<dbReference type="AlphaFoldDB" id="A0A5C4THN5"/>
<dbReference type="PANTHER" id="PTHR35936">
    <property type="entry name" value="MEMBRANE-BOUND LYTIC MUREIN TRANSGLYCOSYLASE F"/>
    <property type="match status" value="1"/>
</dbReference>
<dbReference type="RefSeq" id="WP_139571234.1">
    <property type="nucleotide sequence ID" value="NZ_QFCR01000034.1"/>
</dbReference>
<accession>A0A5C4THN5</accession>
<dbReference type="SMART" id="SM00062">
    <property type="entry name" value="PBPb"/>
    <property type="match status" value="1"/>
</dbReference>
<dbReference type="SUPFAM" id="SSF53850">
    <property type="entry name" value="Periplasmic binding protein-like II"/>
    <property type="match status" value="1"/>
</dbReference>
<sequence>MKTKKQFPKWLGNTLILILLVLVVAGAWYKGTHRTDTWNKIHQQKTVTIGIDDTFVPMGFRDKKGKLIGYDVEMAKAAFEKMGLKPKFQVIDWSMKETELNTGHIDAIWNGYTMTPERAKHAAFTKPYHEDNQVLLTKANSGINTPQDMHGKQLGVQSGSVGFDDFNQDPKVLKQYLGTKPVQYDTFDKAINDVKVGRINAVLIDGDYAKYYLAHNHSNEPMKLVKTNFPPDYDAVGLRKQDKTLREKLNKAIENLHRDGTEARLSKKYFGDPDAVK</sequence>